<dbReference type="PROSITE" id="PS00922">
    <property type="entry name" value="TRANSGLYCOSYLASE"/>
    <property type="match status" value="1"/>
</dbReference>
<sequence>MKKPATFLAAGAALVCTLLCPTLVNSSCAAPQHPTQDTLVRPQDTGLNAMRYSSPAVPRQVDFCGQTIDLTRFDRHERMDRELLAFAYMHSTSLQMIKKANRYFPVVEPILKENGVPDDFKYLMVIESNLNPQARSRAGAAGLWQFMQGTGRDYGLEVNKNIDERYHVEKATRAACQYLKDAYRKYNDWVAVAASYNAGQARIARQLDRQNVDDSLDLLLVEETARYVYRILAAKILFSDPTAFGFRLRASDLYAPIPYTEVSVNHGIADLIAFARSKGTTLALLKMLNPWLRESSLMNQSRRTYVLRIPTPEGLTYDPQKLVPHDRRWVVE</sequence>
<name>J9D1Y6_9ZZZZ</name>
<evidence type="ECO:0000313" key="2">
    <source>
        <dbReference type="EMBL" id="EJX06611.1"/>
    </source>
</evidence>
<dbReference type="Pfam" id="PF01464">
    <property type="entry name" value="SLT"/>
    <property type="match status" value="1"/>
</dbReference>
<dbReference type="InterPro" id="IPR000189">
    <property type="entry name" value="Transglyc_AS"/>
</dbReference>
<dbReference type="GO" id="GO:0008933">
    <property type="term" value="F:peptidoglycan lytic transglycosylase activity"/>
    <property type="evidence" value="ECO:0007669"/>
    <property type="project" value="InterPro"/>
</dbReference>
<dbReference type="InterPro" id="IPR023346">
    <property type="entry name" value="Lysozyme-like_dom_sf"/>
</dbReference>
<dbReference type="PANTHER" id="PTHR37423:SF2">
    <property type="entry name" value="MEMBRANE-BOUND LYTIC MUREIN TRANSGLYCOSYLASE C"/>
    <property type="match status" value="1"/>
</dbReference>
<protein>
    <submittedName>
        <fullName evidence="2">Lytic transglycosylase catalytic</fullName>
    </submittedName>
</protein>
<gene>
    <name evidence="2" type="ORF">EVA_05274</name>
</gene>
<dbReference type="AlphaFoldDB" id="J9D1Y6"/>
<accession>J9D1Y6</accession>
<feature type="domain" description="Transglycosylase SLT" evidence="1">
    <location>
        <begin position="112"/>
        <end position="211"/>
    </location>
</feature>
<dbReference type="SUPFAM" id="SSF53955">
    <property type="entry name" value="Lysozyme-like"/>
    <property type="match status" value="1"/>
</dbReference>
<comment type="caution">
    <text evidence="2">The sequence shown here is derived from an EMBL/GenBank/DDBJ whole genome shotgun (WGS) entry which is preliminary data.</text>
</comment>
<dbReference type="PANTHER" id="PTHR37423">
    <property type="entry name" value="SOLUBLE LYTIC MUREIN TRANSGLYCOSYLASE-RELATED"/>
    <property type="match status" value="1"/>
</dbReference>
<organism evidence="2">
    <name type="scientific">gut metagenome</name>
    <dbReference type="NCBI Taxonomy" id="749906"/>
    <lineage>
        <taxon>unclassified sequences</taxon>
        <taxon>metagenomes</taxon>
        <taxon>organismal metagenomes</taxon>
    </lineage>
</organism>
<dbReference type="Gene3D" id="1.10.530.10">
    <property type="match status" value="1"/>
</dbReference>
<dbReference type="EMBL" id="AMCI01001106">
    <property type="protein sequence ID" value="EJX06611.1"/>
    <property type="molecule type" value="Genomic_DNA"/>
</dbReference>
<dbReference type="CDD" id="cd16894">
    <property type="entry name" value="MltD-like"/>
    <property type="match status" value="1"/>
</dbReference>
<dbReference type="InterPro" id="IPR008258">
    <property type="entry name" value="Transglycosylase_SLT_dom_1"/>
</dbReference>
<proteinExistence type="predicted"/>
<dbReference type="GO" id="GO:0016020">
    <property type="term" value="C:membrane"/>
    <property type="evidence" value="ECO:0007669"/>
    <property type="project" value="InterPro"/>
</dbReference>
<evidence type="ECO:0000259" key="1">
    <source>
        <dbReference type="Pfam" id="PF01464"/>
    </source>
</evidence>
<reference evidence="2" key="1">
    <citation type="journal article" date="2012" name="PLoS ONE">
        <title>Gene sets for utilization of primary and secondary nutrition supplies in the distal gut of endangered iberian lynx.</title>
        <authorList>
            <person name="Alcaide M."/>
            <person name="Messina E."/>
            <person name="Richter M."/>
            <person name="Bargiela R."/>
            <person name="Peplies J."/>
            <person name="Huws S.A."/>
            <person name="Newbold C.J."/>
            <person name="Golyshin P.N."/>
            <person name="Simon M.A."/>
            <person name="Lopez G."/>
            <person name="Yakimov M.M."/>
            <person name="Ferrer M."/>
        </authorList>
    </citation>
    <scope>NUCLEOTIDE SEQUENCE</scope>
</reference>
<dbReference type="GO" id="GO:0000270">
    <property type="term" value="P:peptidoglycan metabolic process"/>
    <property type="evidence" value="ECO:0007669"/>
    <property type="project" value="InterPro"/>
</dbReference>